<feature type="repeat" description="TPR" evidence="10">
    <location>
        <begin position="180"/>
        <end position="213"/>
    </location>
</feature>
<keyword evidence="8" id="KW-0505">Motor protein</keyword>
<dbReference type="PANTHER" id="PTHR45783:SF3">
    <property type="entry name" value="KINESIN LIGHT CHAIN"/>
    <property type="match status" value="1"/>
</dbReference>
<dbReference type="STRING" id="280332.CQ12_14670"/>
<dbReference type="Proteomes" id="UP000050863">
    <property type="component" value="Unassembled WGS sequence"/>
</dbReference>
<dbReference type="Pfam" id="PF13424">
    <property type="entry name" value="TPR_12"/>
    <property type="match status" value="5"/>
</dbReference>
<keyword evidence="3" id="KW-0963">Cytoplasm</keyword>
<protein>
    <recommendedName>
        <fullName evidence="11">CHAT domain-containing protein</fullName>
    </recommendedName>
</protein>
<proteinExistence type="inferred from homology"/>
<feature type="repeat" description="TPR" evidence="10">
    <location>
        <begin position="432"/>
        <end position="465"/>
    </location>
</feature>
<comment type="caution">
    <text evidence="12">The sequence shown here is derived from an EMBL/GenBank/DDBJ whole genome shotgun (WGS) entry which is preliminary data.</text>
</comment>
<evidence type="ECO:0000256" key="4">
    <source>
        <dbReference type="ARBA" id="ARBA00022701"/>
    </source>
</evidence>
<dbReference type="AlphaFoldDB" id="A0A0R3LKT1"/>
<dbReference type="GO" id="GO:0005874">
    <property type="term" value="C:microtubule"/>
    <property type="evidence" value="ECO:0007669"/>
    <property type="project" value="UniProtKB-KW"/>
</dbReference>
<evidence type="ECO:0000256" key="3">
    <source>
        <dbReference type="ARBA" id="ARBA00022490"/>
    </source>
</evidence>
<sequence>MASPCCAGPQEMLTLMQRITALAKEGRYGEAVSLARKLQSEAERTSGRQSPLTATTLVVLGQVLQTQGETGEAESVLKRALAIREKSLGPNHPDVAAVLLTLGQIELGQNRLNDAERDVLRAVSINERVLGPDHVTTALTRMQLGNLRHRQMKVTEALDIFYRALEVFRKSPGQADIMIPVALSNIAEVYRAQGRLQLAEARFAEALDLQEKQHGVDSIYLAATLNNLGELRRAQGRLQEAEQLARKTLAIREKALGPDHSDVAASLNNLALVFSREGREAEAEGLLARALAIQEKAFGAAHPTVATALNNLAEAWMRLGRTQEAEQLFRKSLTIREKSLGPTHLDVAVSLDNLVALLGSGDRYAEADPLARRSLAIREAALGGSHPLVASGLNNLAVVLDSTGRPQEAEPLLKRALNMRLQALGDAHPDVANSFVNLGAHYLDVKDWRQAHHAYARAAAIQNSRRATEFSEEKGWGDLKAHDDANPFPGLIVAAYNLASASGGGQAGVLRSQAFEAAQWIGDEKAARAIAGMSARIATGGGDLAARVRERQDLDAQAIATDRMLVAALSQSDAARNKTAEQALRARASSIAGQIRQLDDAIRTQFPDYSALATKAPVSIEDVQKQLRPNEAVLLFTTTLRFTFVWTVTRSDVRWHAADIGEKQLADTVGILRCGLDAEAWLDKTSTCAEKLGLKRPLAAREPLPFDQERSFALYQALLGPVARDIDGKELILVPSGPLAMLPFGVLLTDKPEPDAGTDRTNADLSKAPWLVKRFATTVLPSVSSLKALRQVAQKSSASKPFLGVGNPLLDGDGRDLAAARARLTRQIQNCAAIPAQAKQVAQRGLRTVTALSGGTADVEQLRRQMPLPETALELCSVANSFAPVKGDVYLGNSATETKIRALSESGDLAKYRMLHFATHGALAGQVNGSIEPGLILSPPPAATPADDGYLSSSEISGLKLDADWVVLSACNTAGGQASNSEAFSGLARAFFYAGSRALLVSHWAVSSDAAVAITTGTIDAMKAGPDVGRAEALRRSLVALIAKGSENAQPAIWAPFVLVGTGSL</sequence>
<evidence type="ECO:0000256" key="8">
    <source>
        <dbReference type="ARBA" id="ARBA00023175"/>
    </source>
</evidence>
<evidence type="ECO:0000256" key="5">
    <source>
        <dbReference type="ARBA" id="ARBA00022737"/>
    </source>
</evidence>
<evidence type="ECO:0000256" key="7">
    <source>
        <dbReference type="ARBA" id="ARBA00023054"/>
    </source>
</evidence>
<comment type="subcellular location">
    <subcellularLocation>
        <location evidence="1">Cytoplasm</location>
        <location evidence="1">Cytoskeleton</location>
    </subcellularLocation>
</comment>
<comment type="similarity">
    <text evidence="2">Belongs to the kinesin light chain family.</text>
</comment>
<accession>A0A0R3LKT1</accession>
<dbReference type="InterPro" id="IPR024983">
    <property type="entry name" value="CHAT_dom"/>
</dbReference>
<dbReference type="Gene3D" id="1.25.40.10">
    <property type="entry name" value="Tetratricopeptide repeat domain"/>
    <property type="match status" value="3"/>
</dbReference>
<evidence type="ECO:0000256" key="2">
    <source>
        <dbReference type="ARBA" id="ARBA00009622"/>
    </source>
</evidence>
<keyword evidence="9" id="KW-0206">Cytoskeleton</keyword>
<evidence type="ECO:0000256" key="9">
    <source>
        <dbReference type="ARBA" id="ARBA00023212"/>
    </source>
</evidence>
<feature type="domain" description="CHAT" evidence="11">
    <location>
        <begin position="712"/>
        <end position="1061"/>
    </location>
</feature>
<organism evidence="12 13">
    <name type="scientific">Bradyrhizobium jicamae</name>
    <dbReference type="NCBI Taxonomy" id="280332"/>
    <lineage>
        <taxon>Bacteria</taxon>
        <taxon>Pseudomonadati</taxon>
        <taxon>Pseudomonadota</taxon>
        <taxon>Alphaproteobacteria</taxon>
        <taxon>Hyphomicrobiales</taxon>
        <taxon>Nitrobacteraceae</taxon>
        <taxon>Bradyrhizobium</taxon>
    </lineage>
</organism>
<dbReference type="SUPFAM" id="SSF48452">
    <property type="entry name" value="TPR-like"/>
    <property type="match status" value="3"/>
</dbReference>
<dbReference type="Pfam" id="PF12770">
    <property type="entry name" value="CHAT"/>
    <property type="match status" value="1"/>
</dbReference>
<dbReference type="InterPro" id="IPR002151">
    <property type="entry name" value="Kinesin_light"/>
</dbReference>
<keyword evidence="7" id="KW-0175">Coiled coil</keyword>
<keyword evidence="4" id="KW-0493">Microtubule</keyword>
<name>A0A0R3LKT1_9BRAD</name>
<dbReference type="GO" id="GO:0005737">
    <property type="term" value="C:cytoplasm"/>
    <property type="evidence" value="ECO:0007669"/>
    <property type="project" value="TreeGrafter"/>
</dbReference>
<evidence type="ECO:0000256" key="6">
    <source>
        <dbReference type="ARBA" id="ARBA00022803"/>
    </source>
</evidence>
<evidence type="ECO:0000259" key="11">
    <source>
        <dbReference type="Pfam" id="PF12770"/>
    </source>
</evidence>
<evidence type="ECO:0000256" key="10">
    <source>
        <dbReference type="PROSITE-ProRule" id="PRU00339"/>
    </source>
</evidence>
<evidence type="ECO:0000313" key="12">
    <source>
        <dbReference type="EMBL" id="KRR08091.1"/>
    </source>
</evidence>
<evidence type="ECO:0000256" key="1">
    <source>
        <dbReference type="ARBA" id="ARBA00004245"/>
    </source>
</evidence>
<dbReference type="EMBL" id="LLXZ01000093">
    <property type="protein sequence ID" value="KRR08091.1"/>
    <property type="molecule type" value="Genomic_DNA"/>
</dbReference>
<dbReference type="GO" id="GO:0007018">
    <property type="term" value="P:microtubule-based movement"/>
    <property type="evidence" value="ECO:0007669"/>
    <property type="project" value="TreeGrafter"/>
</dbReference>
<dbReference type="PANTHER" id="PTHR45783">
    <property type="entry name" value="KINESIN LIGHT CHAIN"/>
    <property type="match status" value="1"/>
</dbReference>
<dbReference type="InterPro" id="IPR011990">
    <property type="entry name" value="TPR-like_helical_dom_sf"/>
</dbReference>
<keyword evidence="6 10" id="KW-0802">TPR repeat</keyword>
<dbReference type="InterPro" id="IPR019734">
    <property type="entry name" value="TPR_rpt"/>
</dbReference>
<feature type="repeat" description="TPR" evidence="10">
    <location>
        <begin position="306"/>
        <end position="339"/>
    </location>
</feature>
<dbReference type="RefSeq" id="WP_057836013.1">
    <property type="nucleotide sequence ID" value="NZ_LLXZ01000093.1"/>
</dbReference>
<gene>
    <name evidence="12" type="ORF">CQ12_14670</name>
</gene>
<evidence type="ECO:0000313" key="13">
    <source>
        <dbReference type="Proteomes" id="UP000050863"/>
    </source>
</evidence>
<keyword evidence="5" id="KW-0677">Repeat</keyword>
<dbReference type="SMART" id="SM00028">
    <property type="entry name" value="TPR"/>
    <property type="match status" value="9"/>
</dbReference>
<reference evidence="12 13" key="1">
    <citation type="submission" date="2014-03" db="EMBL/GenBank/DDBJ databases">
        <title>Bradyrhizobium valentinum sp. nov., isolated from effective nodules of Lupinus mariae-josephae, a lupine endemic of basic-lime soils in Eastern Spain.</title>
        <authorList>
            <person name="Duran D."/>
            <person name="Rey L."/>
            <person name="Navarro A."/>
            <person name="Busquets A."/>
            <person name="Imperial J."/>
            <person name="Ruiz-Argueso T."/>
        </authorList>
    </citation>
    <scope>NUCLEOTIDE SEQUENCE [LARGE SCALE GENOMIC DNA]</scope>
    <source>
        <strain evidence="12 13">PAC68</strain>
    </source>
</reference>
<dbReference type="PROSITE" id="PS50005">
    <property type="entry name" value="TPR"/>
    <property type="match status" value="3"/>
</dbReference>
<keyword evidence="13" id="KW-1185">Reference proteome</keyword>
<dbReference type="GO" id="GO:0019894">
    <property type="term" value="F:kinesin binding"/>
    <property type="evidence" value="ECO:0007669"/>
    <property type="project" value="TreeGrafter"/>
</dbReference>
<dbReference type="GO" id="GO:0005871">
    <property type="term" value="C:kinesin complex"/>
    <property type="evidence" value="ECO:0007669"/>
    <property type="project" value="InterPro"/>
</dbReference>
<dbReference type="Pfam" id="PF13374">
    <property type="entry name" value="TPR_10"/>
    <property type="match status" value="1"/>
</dbReference>